<evidence type="ECO:0000256" key="1">
    <source>
        <dbReference type="ARBA" id="ARBA00006739"/>
    </source>
</evidence>
<gene>
    <name evidence="5" type="ORF">AQS8620_00274</name>
</gene>
<dbReference type="Gene3D" id="3.90.550.10">
    <property type="entry name" value="Spore Coat Polysaccharide Biosynthesis Protein SpsA, Chain A"/>
    <property type="match status" value="1"/>
</dbReference>
<dbReference type="InterPro" id="IPR001173">
    <property type="entry name" value="Glyco_trans_2-like"/>
</dbReference>
<keyword evidence="3 5" id="KW-0808">Transferase</keyword>
<dbReference type="SUPFAM" id="SSF53448">
    <property type="entry name" value="Nucleotide-diphospho-sugar transferases"/>
    <property type="match status" value="1"/>
</dbReference>
<protein>
    <submittedName>
        <fullName evidence="5">Glycosyl transferase family 2</fullName>
    </submittedName>
</protein>
<dbReference type="PANTHER" id="PTHR43179:SF12">
    <property type="entry name" value="GALACTOFURANOSYLTRANSFERASE GLFT2"/>
    <property type="match status" value="1"/>
</dbReference>
<dbReference type="AlphaFoldDB" id="A0A1Y5RI24"/>
<dbReference type="Gene3D" id="3.40.50.2000">
    <property type="entry name" value="Glycogen Phosphorylase B"/>
    <property type="match status" value="1"/>
</dbReference>
<keyword evidence="6" id="KW-1185">Reference proteome</keyword>
<evidence type="ECO:0000259" key="4">
    <source>
        <dbReference type="Pfam" id="PF00535"/>
    </source>
</evidence>
<evidence type="ECO:0000313" key="5">
    <source>
        <dbReference type="EMBL" id="SLN15344.1"/>
    </source>
</evidence>
<evidence type="ECO:0000256" key="2">
    <source>
        <dbReference type="ARBA" id="ARBA00022676"/>
    </source>
</evidence>
<dbReference type="Pfam" id="PF13692">
    <property type="entry name" value="Glyco_trans_1_4"/>
    <property type="match status" value="1"/>
</dbReference>
<feature type="domain" description="Glycosyltransferase 2-like" evidence="4">
    <location>
        <begin position="189"/>
        <end position="312"/>
    </location>
</feature>
<evidence type="ECO:0000313" key="6">
    <source>
        <dbReference type="Proteomes" id="UP000193862"/>
    </source>
</evidence>
<sequence>MASIPVLFRAYLRYEGLNLKLSAPRDSKALGALRERGVTITSICLQDHRTQVQGVVSPDAGAVSITARGAEAFPRRLGAGDFSLSFPGRVAAFVVTGDPAQNATAFALRGVAWGGFAVARLRMMGQFAGRMIGVLPQVWHFLRGEDPLIRERLKFAMGLVRFANANALDPRVLMRGDSTADCPFDRVAVVVPVYNSLSDVQDCLQRLLAHTDLALRVCLVEDASSDPQVRPWLRDWHAALPCEQRRTVDVLENPHNLGFIGSVNRGIAHLRDTARAGVSEPVVLLNTDAMVPQNWATRLLAPLADENVASVTPFSNDAELMSVPLICARRALGSAQVSADAVAQAVDLRAAQIPRAVAVLEVITGVGFCMALSPRALALEPAFDPAFGRGYGEEVDWCQKLRARGLRHVSTAQLFVEHRGGASFGSADKAALLAQNGAIIAKRYVGYDAEVARAIADDAQASQRMVLGLAMAAAECAGRVAVFVAHSLGGGAEHDLQKRLARCIARSGHAVVLRIGGPTAWRVELCSAQGQVVVLSQDTAAVIDLLSDITAPQVVYNCAVGATAPQDVVALMRSLGARGDLCILMHDFYPLSPSFNLLDSDGIYRGVPLVGGASDAAHDFDAGLGLSDWRALWGGLLAQAREIEVFSQSSAAIVAEVYPDSAAQIVVRPHNCDQLPKRLSAPRRATGAPLVVGVLGNIGPQKGAQVLRALCQQIALAQVPMKLVIIGDVDPRYDLPGAKVHGAYRLGDIEQLVNQYGISRWLMPSIWPETFCFTVHEMLATGLPVLGFDLGAQAEALRAFGLADNLMPVPRSDTDVQRLIARLEVLS</sequence>
<dbReference type="GO" id="GO:0016757">
    <property type="term" value="F:glycosyltransferase activity"/>
    <property type="evidence" value="ECO:0007669"/>
    <property type="project" value="UniProtKB-KW"/>
</dbReference>
<dbReference type="Proteomes" id="UP000193862">
    <property type="component" value="Unassembled WGS sequence"/>
</dbReference>
<reference evidence="5 6" key="1">
    <citation type="submission" date="2017-03" db="EMBL/GenBank/DDBJ databases">
        <authorList>
            <person name="Afonso C.L."/>
            <person name="Miller P.J."/>
            <person name="Scott M.A."/>
            <person name="Spackman E."/>
            <person name="Goraichik I."/>
            <person name="Dimitrov K.M."/>
            <person name="Suarez D.L."/>
            <person name="Swayne D.E."/>
        </authorList>
    </citation>
    <scope>NUCLEOTIDE SEQUENCE [LARGE SCALE GENOMIC DNA]</scope>
    <source>
        <strain evidence="5 6">CECT 8620</strain>
    </source>
</reference>
<dbReference type="Pfam" id="PF00535">
    <property type="entry name" value="Glycos_transf_2"/>
    <property type="match status" value="1"/>
</dbReference>
<comment type="similarity">
    <text evidence="1">Belongs to the glycosyltransferase 2 family.</text>
</comment>
<organism evidence="5 6">
    <name type="scientific">Aquimixticola soesokkakensis</name>
    <dbReference type="NCBI Taxonomy" id="1519096"/>
    <lineage>
        <taxon>Bacteria</taxon>
        <taxon>Pseudomonadati</taxon>
        <taxon>Pseudomonadota</taxon>
        <taxon>Alphaproteobacteria</taxon>
        <taxon>Rhodobacterales</taxon>
        <taxon>Paracoccaceae</taxon>
        <taxon>Aquimixticola</taxon>
    </lineage>
</organism>
<keyword evidence="2" id="KW-0328">Glycosyltransferase</keyword>
<dbReference type="InterPro" id="IPR029044">
    <property type="entry name" value="Nucleotide-diphossugar_trans"/>
</dbReference>
<dbReference type="PANTHER" id="PTHR43179">
    <property type="entry name" value="RHAMNOSYLTRANSFERASE WBBL"/>
    <property type="match status" value="1"/>
</dbReference>
<dbReference type="EMBL" id="FWFS01000001">
    <property type="protein sequence ID" value="SLN15344.1"/>
    <property type="molecule type" value="Genomic_DNA"/>
</dbReference>
<dbReference type="SUPFAM" id="SSF53756">
    <property type="entry name" value="UDP-Glycosyltransferase/glycogen phosphorylase"/>
    <property type="match status" value="1"/>
</dbReference>
<dbReference type="RefSeq" id="WP_085835018.1">
    <property type="nucleotide sequence ID" value="NZ_FWFS01000001.1"/>
</dbReference>
<evidence type="ECO:0000256" key="3">
    <source>
        <dbReference type="ARBA" id="ARBA00022679"/>
    </source>
</evidence>
<name>A0A1Y5RI24_9RHOB</name>
<proteinExistence type="inferred from homology"/>
<accession>A0A1Y5RI24</accession>
<dbReference type="OrthoDB" id="9771846at2"/>